<accession>A0A9N9CCF6</accession>
<dbReference type="Proteomes" id="UP000789375">
    <property type="component" value="Unassembled WGS sequence"/>
</dbReference>
<feature type="region of interest" description="Disordered" evidence="1">
    <location>
        <begin position="54"/>
        <end position="82"/>
    </location>
</feature>
<sequence>MEKCWDYDHRNRPNAYNIEKWFEDLQKAIELHSMDYIAKNFLICNEMNASTLDEADEQTKKLPSNFPNCSQPPPKTFRIPRS</sequence>
<proteinExistence type="predicted"/>
<dbReference type="EMBL" id="CAJVPP010002346">
    <property type="protein sequence ID" value="CAG8596896.1"/>
    <property type="molecule type" value="Genomic_DNA"/>
</dbReference>
<protein>
    <submittedName>
        <fullName evidence="2">4505_t:CDS:1</fullName>
    </submittedName>
</protein>
<keyword evidence="3" id="KW-1185">Reference proteome</keyword>
<evidence type="ECO:0000256" key="1">
    <source>
        <dbReference type="SAM" id="MobiDB-lite"/>
    </source>
</evidence>
<name>A0A9N9CCF6_FUNMO</name>
<organism evidence="2 3">
    <name type="scientific">Funneliformis mosseae</name>
    <name type="common">Endomycorrhizal fungus</name>
    <name type="synonym">Glomus mosseae</name>
    <dbReference type="NCBI Taxonomy" id="27381"/>
    <lineage>
        <taxon>Eukaryota</taxon>
        <taxon>Fungi</taxon>
        <taxon>Fungi incertae sedis</taxon>
        <taxon>Mucoromycota</taxon>
        <taxon>Glomeromycotina</taxon>
        <taxon>Glomeromycetes</taxon>
        <taxon>Glomerales</taxon>
        <taxon>Glomeraceae</taxon>
        <taxon>Funneliformis</taxon>
    </lineage>
</organism>
<reference evidence="2" key="1">
    <citation type="submission" date="2021-06" db="EMBL/GenBank/DDBJ databases">
        <authorList>
            <person name="Kallberg Y."/>
            <person name="Tangrot J."/>
            <person name="Rosling A."/>
        </authorList>
    </citation>
    <scope>NUCLEOTIDE SEQUENCE</scope>
    <source>
        <strain evidence="2">87-6 pot B 2015</strain>
    </source>
</reference>
<dbReference type="AlphaFoldDB" id="A0A9N9CCF6"/>
<comment type="caution">
    <text evidence="2">The sequence shown here is derived from an EMBL/GenBank/DDBJ whole genome shotgun (WGS) entry which is preliminary data.</text>
</comment>
<evidence type="ECO:0000313" key="2">
    <source>
        <dbReference type="EMBL" id="CAG8596896.1"/>
    </source>
</evidence>
<gene>
    <name evidence="2" type="ORF">FMOSSE_LOCUS8739</name>
</gene>
<evidence type="ECO:0000313" key="3">
    <source>
        <dbReference type="Proteomes" id="UP000789375"/>
    </source>
</evidence>